<sequence length="474" mass="52499">MSMTLGVSMESDSTHEIIPQLRQEAESLDRKIGNLKVQLAQLEARRETIRVQLSTVVYNVNALPPEVLGHVFVTSAALTEHKEVNLLLLSITSVCRRWRNVAIADPTVWQRLCYVPGNRGEDDRLFDCFVERSRGLPISITVDDHNRLMLPPALLKSCAQWKDANIIFPGGAAVDFSILDTTLSLPHLETLTIFLWIKSGHGHHQCAFSEAPRLRTLSVGFTHLLHQLGFPLQQLVKLTILYHSLPHDILALLPQLSTLEELSLGSIAHVDYHGTVGEIFHLKSLTALSLLGEGSTLILPHVRLPRLVKLHLSCLDSFDVTLLARPGLLRSFTNLSALEITLRGPQRDHNSDVSLSGLCKLHSLDIDLPVQHLTVTLADMPTTTKTEVIAAFSRPEFLPNLECLTLIVPMSVTSQTVRPFVAGISRRAADAVSRETQHAMKLRRLIVESEKPPNAISGEDMLALSALQHRLLVG</sequence>
<dbReference type="Gene3D" id="3.80.10.10">
    <property type="entry name" value="Ribonuclease Inhibitor"/>
    <property type="match status" value="1"/>
</dbReference>
<evidence type="ECO:0000313" key="3">
    <source>
        <dbReference type="EMBL" id="KAF7290152.1"/>
    </source>
</evidence>
<dbReference type="InterPro" id="IPR001810">
    <property type="entry name" value="F-box_dom"/>
</dbReference>
<dbReference type="Proteomes" id="UP000636479">
    <property type="component" value="Unassembled WGS sequence"/>
</dbReference>
<dbReference type="GeneID" id="59352250"/>
<dbReference type="RefSeq" id="XP_037213730.1">
    <property type="nucleotide sequence ID" value="XM_037369734.1"/>
</dbReference>
<accession>A0A8H6S0D7</accession>
<name>A0A8H6S0D7_9AGAR</name>
<evidence type="ECO:0000259" key="2">
    <source>
        <dbReference type="Pfam" id="PF12937"/>
    </source>
</evidence>
<protein>
    <submittedName>
        <fullName evidence="3">MYND-type domain-containing protein</fullName>
    </submittedName>
</protein>
<feature type="coiled-coil region" evidence="1">
    <location>
        <begin position="18"/>
        <end position="52"/>
    </location>
</feature>
<feature type="domain" description="F-box" evidence="2">
    <location>
        <begin position="61"/>
        <end position="113"/>
    </location>
</feature>
<dbReference type="InterPro" id="IPR036047">
    <property type="entry name" value="F-box-like_dom_sf"/>
</dbReference>
<dbReference type="AlphaFoldDB" id="A0A8H6S0D7"/>
<dbReference type="SUPFAM" id="SSF52047">
    <property type="entry name" value="RNI-like"/>
    <property type="match status" value="1"/>
</dbReference>
<keyword evidence="4" id="KW-1185">Reference proteome</keyword>
<evidence type="ECO:0000313" key="4">
    <source>
        <dbReference type="Proteomes" id="UP000636479"/>
    </source>
</evidence>
<comment type="caution">
    <text evidence="3">The sequence shown here is derived from an EMBL/GenBank/DDBJ whole genome shotgun (WGS) entry which is preliminary data.</text>
</comment>
<keyword evidence="1" id="KW-0175">Coiled coil</keyword>
<dbReference type="EMBL" id="JACAZF010000015">
    <property type="protein sequence ID" value="KAF7290152.1"/>
    <property type="molecule type" value="Genomic_DNA"/>
</dbReference>
<dbReference type="Pfam" id="PF12937">
    <property type="entry name" value="F-box-like"/>
    <property type="match status" value="1"/>
</dbReference>
<dbReference type="Gene3D" id="1.20.1280.50">
    <property type="match status" value="1"/>
</dbReference>
<reference evidence="3" key="1">
    <citation type="submission" date="2020-05" db="EMBL/GenBank/DDBJ databases">
        <title>Mycena genomes resolve the evolution of fungal bioluminescence.</title>
        <authorList>
            <person name="Tsai I.J."/>
        </authorList>
    </citation>
    <scope>NUCLEOTIDE SEQUENCE</scope>
    <source>
        <strain evidence="3">171206Taipei</strain>
    </source>
</reference>
<dbReference type="SUPFAM" id="SSF81383">
    <property type="entry name" value="F-box domain"/>
    <property type="match status" value="1"/>
</dbReference>
<dbReference type="InterPro" id="IPR032675">
    <property type="entry name" value="LRR_dom_sf"/>
</dbReference>
<organism evidence="3 4">
    <name type="scientific">Mycena indigotica</name>
    <dbReference type="NCBI Taxonomy" id="2126181"/>
    <lineage>
        <taxon>Eukaryota</taxon>
        <taxon>Fungi</taxon>
        <taxon>Dikarya</taxon>
        <taxon>Basidiomycota</taxon>
        <taxon>Agaricomycotina</taxon>
        <taxon>Agaricomycetes</taxon>
        <taxon>Agaricomycetidae</taxon>
        <taxon>Agaricales</taxon>
        <taxon>Marasmiineae</taxon>
        <taxon>Mycenaceae</taxon>
        <taxon>Mycena</taxon>
    </lineage>
</organism>
<proteinExistence type="predicted"/>
<evidence type="ECO:0000256" key="1">
    <source>
        <dbReference type="SAM" id="Coils"/>
    </source>
</evidence>
<gene>
    <name evidence="3" type="ORF">MIND_01328400</name>
</gene>
<dbReference type="OrthoDB" id="2269034at2759"/>